<accession>A0A1T5JAD2</accession>
<keyword evidence="3" id="KW-0732">Signal</keyword>
<feature type="chain" id="PRO_5012572300" evidence="3">
    <location>
        <begin position="29"/>
        <end position="374"/>
    </location>
</feature>
<feature type="signal peptide" evidence="3">
    <location>
        <begin position="1"/>
        <end position="28"/>
    </location>
</feature>
<dbReference type="InterPro" id="IPR011042">
    <property type="entry name" value="6-blade_b-propeller_TolB-like"/>
</dbReference>
<dbReference type="AlphaFoldDB" id="A0A1T5JAD2"/>
<reference evidence="4 5" key="1">
    <citation type="submission" date="2017-02" db="EMBL/GenBank/DDBJ databases">
        <authorList>
            <person name="Peterson S.W."/>
        </authorList>
    </citation>
    <scope>NUCLEOTIDE SEQUENCE [LARGE SCALE GENOMIC DNA]</scope>
    <source>
        <strain evidence="4 5">DSM 25262</strain>
    </source>
</reference>
<keyword evidence="2" id="KW-0964">Secreted</keyword>
<evidence type="ECO:0000256" key="2">
    <source>
        <dbReference type="ARBA" id="ARBA00022525"/>
    </source>
</evidence>
<dbReference type="EMBL" id="FUZU01000001">
    <property type="protein sequence ID" value="SKC48381.1"/>
    <property type="molecule type" value="Genomic_DNA"/>
</dbReference>
<dbReference type="PANTHER" id="PTHR10009">
    <property type="entry name" value="PROTEIN YELLOW-RELATED"/>
    <property type="match status" value="1"/>
</dbReference>
<dbReference type="SUPFAM" id="SSF101898">
    <property type="entry name" value="NHL repeat"/>
    <property type="match status" value="1"/>
</dbReference>
<keyword evidence="5" id="KW-1185">Reference proteome</keyword>
<proteinExistence type="predicted"/>
<evidence type="ECO:0000313" key="5">
    <source>
        <dbReference type="Proteomes" id="UP000190961"/>
    </source>
</evidence>
<dbReference type="Proteomes" id="UP000190961">
    <property type="component" value="Unassembled WGS sequence"/>
</dbReference>
<evidence type="ECO:0000256" key="1">
    <source>
        <dbReference type="ARBA" id="ARBA00004613"/>
    </source>
</evidence>
<dbReference type="STRING" id="688867.SAMN05660236_0915"/>
<evidence type="ECO:0000256" key="3">
    <source>
        <dbReference type="SAM" id="SignalP"/>
    </source>
</evidence>
<dbReference type="InterPro" id="IPR017996">
    <property type="entry name" value="MRJP/yellow-related"/>
</dbReference>
<name>A0A1T5JAD2_9BACT</name>
<comment type="subcellular location">
    <subcellularLocation>
        <location evidence="1">Secreted</location>
    </subcellularLocation>
</comment>
<dbReference type="PROSITE" id="PS51257">
    <property type="entry name" value="PROKAR_LIPOPROTEIN"/>
    <property type="match status" value="1"/>
</dbReference>
<gene>
    <name evidence="4" type="ORF">SAMN05660236_0915</name>
</gene>
<evidence type="ECO:0000313" key="4">
    <source>
        <dbReference type="EMBL" id="SKC48381.1"/>
    </source>
</evidence>
<dbReference type="Pfam" id="PF03022">
    <property type="entry name" value="MRJP"/>
    <property type="match status" value="1"/>
</dbReference>
<organism evidence="4 5">
    <name type="scientific">Ohtaekwangia koreensis</name>
    <dbReference type="NCBI Taxonomy" id="688867"/>
    <lineage>
        <taxon>Bacteria</taxon>
        <taxon>Pseudomonadati</taxon>
        <taxon>Bacteroidota</taxon>
        <taxon>Cytophagia</taxon>
        <taxon>Cytophagales</taxon>
        <taxon>Fulvivirgaceae</taxon>
        <taxon>Ohtaekwangia</taxon>
    </lineage>
</organism>
<protein>
    <submittedName>
        <fullName evidence="4">Major royal jelly protein</fullName>
    </submittedName>
</protein>
<sequence>MNTDRWLVRVLSCLIVLLIAACSEVSVKGTGDETTTVGESQVTVVANSPRQWTGVAVSQQLRTEQMRLFANYPNWSLDHSTSVVDITNPTKALPYPDANWNTWTPGMNPEEHFICVQSVFVDANDYLWVLDAANPKRDDRYSGVVKGGAKLVQIDLKTDRIANVIVFGDSVVKPNSYLNDIRIDAQREIGYITDSNEGAIIVVDLDSGKSWRLLGNNSSTKSEDLVLKIDGEEYRTADGEYPVVHADGLALSPDGLYLYWRPLTGNSLYRVETSLLIYPDFYSGKLDVEVENLGKFPPSDGMIFDKEGNLYLASIEENAIRVYDGTTTRIVARGKDFKWPDSFAVAADGSLYVSVSQLNIESPTEPYRILKFKP</sequence>
<dbReference type="PANTHER" id="PTHR10009:SF18">
    <property type="entry name" value="PROTEIN YELLOW-LIKE PROTEIN"/>
    <property type="match status" value="1"/>
</dbReference>
<dbReference type="GO" id="GO:0005576">
    <property type="term" value="C:extracellular region"/>
    <property type="evidence" value="ECO:0007669"/>
    <property type="project" value="UniProtKB-SubCell"/>
</dbReference>
<dbReference type="Gene3D" id="2.120.10.30">
    <property type="entry name" value="TolB, C-terminal domain"/>
    <property type="match status" value="1"/>
</dbReference>